<dbReference type="AlphaFoldDB" id="A0A239LEI2"/>
<keyword evidence="3" id="KW-0902">Two-component regulatory system</keyword>
<proteinExistence type="predicted"/>
<dbReference type="CDD" id="cd16917">
    <property type="entry name" value="HATPase_UhpB-NarQ-NarX-like"/>
    <property type="match status" value="1"/>
</dbReference>
<dbReference type="PANTHER" id="PTHR24421:SF63">
    <property type="entry name" value="SENSOR HISTIDINE KINASE DESK"/>
    <property type="match status" value="1"/>
</dbReference>
<feature type="transmembrane region" description="Helical" evidence="4">
    <location>
        <begin position="22"/>
        <end position="42"/>
    </location>
</feature>
<dbReference type="SUPFAM" id="SSF55874">
    <property type="entry name" value="ATPase domain of HSP90 chaperone/DNA topoisomerase II/histidine kinase"/>
    <property type="match status" value="1"/>
</dbReference>
<dbReference type="RefSeq" id="WP_089210268.1">
    <property type="nucleotide sequence ID" value="NZ_FZOD01000032.1"/>
</dbReference>
<protein>
    <submittedName>
        <fullName evidence="6">Two-component system, NarL family, sensor histidine kinase DesK</fullName>
    </submittedName>
</protein>
<dbReference type="InterPro" id="IPR011712">
    <property type="entry name" value="Sig_transdc_His_kin_sub3_dim/P"/>
</dbReference>
<evidence type="ECO:0000259" key="5">
    <source>
        <dbReference type="Pfam" id="PF07730"/>
    </source>
</evidence>
<keyword evidence="7" id="KW-1185">Reference proteome</keyword>
<dbReference type="Gene3D" id="1.20.5.1930">
    <property type="match status" value="1"/>
</dbReference>
<keyword evidence="4" id="KW-0472">Membrane</keyword>
<accession>A0A239LEI2</accession>
<feature type="transmembrane region" description="Helical" evidence="4">
    <location>
        <begin position="49"/>
        <end position="70"/>
    </location>
</feature>
<gene>
    <name evidence="6" type="ORF">SAMN05216276_103236</name>
</gene>
<dbReference type="Pfam" id="PF07730">
    <property type="entry name" value="HisKA_3"/>
    <property type="match status" value="1"/>
</dbReference>
<feature type="transmembrane region" description="Helical" evidence="4">
    <location>
        <begin position="82"/>
        <end position="109"/>
    </location>
</feature>
<dbReference type="InterPro" id="IPR036890">
    <property type="entry name" value="HATPase_C_sf"/>
</dbReference>
<sequence length="379" mass="39737">MKLSQAFTLEGTGGILSPWRRLSWMSIGLVYLCFPILDIATGQVTGARAVWGALGLVAFIALYVAVVLSQRTFGEPTHLSHLLLAAVTVLAVGLPILFGGGWMTLPIYVTVLYSMALRPRVAVAGIVGMGVTVALISTLKQNDLGSTLVFVFQVATLGILFVGVRNTRLLVTQLRQAQEEVARLAASEERLRIARDLHDLLGHSLSLIVLKSELAGRLAESGSERAVAEINDIESVAREALVEVRDAVTAYRQRGLSGELDGARAAMEAAGTRVTVRLAGTPLPDALDGLLGWAVREGATNVIRHARATRCQIEVTCDGEGTVLEIVDDGRGAAPYGPGSGLTGLTERVEAAGGTVSAGPGETGFALRVAVPTAVGGRA</sequence>
<keyword evidence="1" id="KW-0808">Transferase</keyword>
<dbReference type="Gene3D" id="3.30.565.10">
    <property type="entry name" value="Histidine kinase-like ATPase, C-terminal domain"/>
    <property type="match status" value="1"/>
</dbReference>
<dbReference type="GO" id="GO:0046983">
    <property type="term" value="F:protein dimerization activity"/>
    <property type="evidence" value="ECO:0007669"/>
    <property type="project" value="InterPro"/>
</dbReference>
<dbReference type="OrthoDB" id="5241784at2"/>
<dbReference type="InterPro" id="IPR050482">
    <property type="entry name" value="Sensor_HK_TwoCompSys"/>
</dbReference>
<reference evidence="6 7" key="1">
    <citation type="submission" date="2017-06" db="EMBL/GenBank/DDBJ databases">
        <authorList>
            <person name="Kim H.J."/>
            <person name="Triplett B.A."/>
        </authorList>
    </citation>
    <scope>NUCLEOTIDE SEQUENCE [LARGE SCALE GENOMIC DNA]</scope>
    <source>
        <strain evidence="6 7">CGMCC 4.2132</strain>
    </source>
</reference>
<feature type="transmembrane region" description="Helical" evidence="4">
    <location>
        <begin position="145"/>
        <end position="164"/>
    </location>
</feature>
<dbReference type="EMBL" id="FZOD01000032">
    <property type="protein sequence ID" value="SNT28253.1"/>
    <property type="molecule type" value="Genomic_DNA"/>
</dbReference>
<keyword evidence="4" id="KW-1133">Transmembrane helix</keyword>
<evidence type="ECO:0000313" key="6">
    <source>
        <dbReference type="EMBL" id="SNT28253.1"/>
    </source>
</evidence>
<feature type="transmembrane region" description="Helical" evidence="4">
    <location>
        <begin position="121"/>
        <end position="139"/>
    </location>
</feature>
<organism evidence="6 7">
    <name type="scientific">Streptosporangium subroseum</name>
    <dbReference type="NCBI Taxonomy" id="106412"/>
    <lineage>
        <taxon>Bacteria</taxon>
        <taxon>Bacillati</taxon>
        <taxon>Actinomycetota</taxon>
        <taxon>Actinomycetes</taxon>
        <taxon>Streptosporangiales</taxon>
        <taxon>Streptosporangiaceae</taxon>
        <taxon>Streptosporangium</taxon>
    </lineage>
</organism>
<evidence type="ECO:0000256" key="2">
    <source>
        <dbReference type="ARBA" id="ARBA00022777"/>
    </source>
</evidence>
<dbReference type="GO" id="GO:0016020">
    <property type="term" value="C:membrane"/>
    <property type="evidence" value="ECO:0007669"/>
    <property type="project" value="InterPro"/>
</dbReference>
<evidence type="ECO:0000313" key="7">
    <source>
        <dbReference type="Proteomes" id="UP000198282"/>
    </source>
</evidence>
<dbReference type="PANTHER" id="PTHR24421">
    <property type="entry name" value="NITRATE/NITRITE SENSOR PROTEIN NARX-RELATED"/>
    <property type="match status" value="1"/>
</dbReference>
<name>A0A239LEI2_9ACTN</name>
<keyword evidence="4" id="KW-0812">Transmembrane</keyword>
<keyword evidence="2 6" id="KW-0418">Kinase</keyword>
<dbReference type="GO" id="GO:0000155">
    <property type="term" value="F:phosphorelay sensor kinase activity"/>
    <property type="evidence" value="ECO:0007669"/>
    <property type="project" value="InterPro"/>
</dbReference>
<evidence type="ECO:0000256" key="4">
    <source>
        <dbReference type="SAM" id="Phobius"/>
    </source>
</evidence>
<evidence type="ECO:0000256" key="1">
    <source>
        <dbReference type="ARBA" id="ARBA00022679"/>
    </source>
</evidence>
<evidence type="ECO:0000256" key="3">
    <source>
        <dbReference type="ARBA" id="ARBA00023012"/>
    </source>
</evidence>
<dbReference type="Proteomes" id="UP000198282">
    <property type="component" value="Unassembled WGS sequence"/>
</dbReference>
<feature type="domain" description="Signal transduction histidine kinase subgroup 3 dimerisation and phosphoacceptor" evidence="5">
    <location>
        <begin position="189"/>
        <end position="255"/>
    </location>
</feature>